<dbReference type="AlphaFoldDB" id="A0A4Y2KZK0"/>
<name>A0A4Y2KZK0_ARAVE</name>
<feature type="compositionally biased region" description="Polar residues" evidence="1">
    <location>
        <begin position="73"/>
        <end position="87"/>
    </location>
</feature>
<sequence>MRPVIGSGPKEPHHHYCAIGLTRDCLTYTATSPPRIHGPPPRWGGEDIQGDSTVVGQIQISRGGQAYDKHPKSQWNMGAQTPSGGSR</sequence>
<reference evidence="2 3" key="1">
    <citation type="journal article" date="2019" name="Sci. Rep.">
        <title>Orb-weaving spider Araneus ventricosus genome elucidates the spidroin gene catalogue.</title>
        <authorList>
            <person name="Kono N."/>
            <person name="Nakamura H."/>
            <person name="Ohtoshi R."/>
            <person name="Moran D.A.P."/>
            <person name="Shinohara A."/>
            <person name="Yoshida Y."/>
            <person name="Fujiwara M."/>
            <person name="Mori M."/>
            <person name="Tomita M."/>
            <person name="Arakawa K."/>
        </authorList>
    </citation>
    <scope>NUCLEOTIDE SEQUENCE [LARGE SCALE GENOMIC DNA]</scope>
</reference>
<protein>
    <submittedName>
        <fullName evidence="2">Uncharacterized protein</fullName>
    </submittedName>
</protein>
<proteinExistence type="predicted"/>
<dbReference type="EMBL" id="BGPR01005166">
    <property type="protein sequence ID" value="GBN07559.1"/>
    <property type="molecule type" value="Genomic_DNA"/>
</dbReference>
<feature type="region of interest" description="Disordered" evidence="1">
    <location>
        <begin position="64"/>
        <end position="87"/>
    </location>
</feature>
<comment type="caution">
    <text evidence="2">The sequence shown here is derived from an EMBL/GenBank/DDBJ whole genome shotgun (WGS) entry which is preliminary data.</text>
</comment>
<evidence type="ECO:0000313" key="2">
    <source>
        <dbReference type="EMBL" id="GBN07559.1"/>
    </source>
</evidence>
<dbReference type="Proteomes" id="UP000499080">
    <property type="component" value="Unassembled WGS sequence"/>
</dbReference>
<gene>
    <name evidence="2" type="ORF">AVEN_166866_1</name>
</gene>
<accession>A0A4Y2KZK0</accession>
<evidence type="ECO:0000313" key="3">
    <source>
        <dbReference type="Proteomes" id="UP000499080"/>
    </source>
</evidence>
<keyword evidence="3" id="KW-1185">Reference proteome</keyword>
<organism evidence="2 3">
    <name type="scientific">Araneus ventricosus</name>
    <name type="common">Orbweaver spider</name>
    <name type="synonym">Epeira ventricosa</name>
    <dbReference type="NCBI Taxonomy" id="182803"/>
    <lineage>
        <taxon>Eukaryota</taxon>
        <taxon>Metazoa</taxon>
        <taxon>Ecdysozoa</taxon>
        <taxon>Arthropoda</taxon>
        <taxon>Chelicerata</taxon>
        <taxon>Arachnida</taxon>
        <taxon>Araneae</taxon>
        <taxon>Araneomorphae</taxon>
        <taxon>Entelegynae</taxon>
        <taxon>Araneoidea</taxon>
        <taxon>Araneidae</taxon>
        <taxon>Araneus</taxon>
    </lineage>
</organism>
<evidence type="ECO:0000256" key="1">
    <source>
        <dbReference type="SAM" id="MobiDB-lite"/>
    </source>
</evidence>